<evidence type="ECO:0000256" key="4">
    <source>
        <dbReference type="RuleBase" id="RU003357"/>
    </source>
</evidence>
<accession>A0A917MZU7</accession>
<feature type="signal peptide" evidence="5">
    <location>
        <begin position="1"/>
        <end position="26"/>
    </location>
</feature>
<evidence type="ECO:0000256" key="3">
    <source>
        <dbReference type="ARBA" id="ARBA00023237"/>
    </source>
</evidence>
<dbReference type="Gene3D" id="2.170.130.10">
    <property type="entry name" value="TonB-dependent receptor, plug domain"/>
    <property type="match status" value="1"/>
</dbReference>
<feature type="domain" description="TonB-dependent receptor plug" evidence="7">
    <location>
        <begin position="141"/>
        <end position="236"/>
    </location>
</feature>
<evidence type="ECO:0000259" key="7">
    <source>
        <dbReference type="Pfam" id="PF07715"/>
    </source>
</evidence>
<dbReference type="Pfam" id="PF13715">
    <property type="entry name" value="CarbopepD_reg_2"/>
    <property type="match status" value="1"/>
</dbReference>
<keyword evidence="9" id="KW-1185">Reference proteome</keyword>
<comment type="subcellular location">
    <subcellularLocation>
        <location evidence="1 4">Cell outer membrane</location>
    </subcellularLocation>
</comment>
<dbReference type="Pfam" id="PF00593">
    <property type="entry name" value="TonB_dep_Rec_b-barrel"/>
    <property type="match status" value="1"/>
</dbReference>
<dbReference type="InterPro" id="IPR008969">
    <property type="entry name" value="CarboxyPept-like_regulatory"/>
</dbReference>
<dbReference type="GO" id="GO:0009279">
    <property type="term" value="C:cell outer membrane"/>
    <property type="evidence" value="ECO:0007669"/>
    <property type="project" value="UniProtKB-SubCell"/>
</dbReference>
<comment type="similarity">
    <text evidence="4">Belongs to the TonB-dependent receptor family.</text>
</comment>
<reference evidence="8" key="1">
    <citation type="journal article" date="2014" name="Int. J. Syst. Evol. Microbiol.">
        <title>Complete genome sequence of Corynebacterium casei LMG S-19264T (=DSM 44701T), isolated from a smear-ripened cheese.</title>
        <authorList>
            <consortium name="US DOE Joint Genome Institute (JGI-PGF)"/>
            <person name="Walter F."/>
            <person name="Albersmeier A."/>
            <person name="Kalinowski J."/>
            <person name="Ruckert C."/>
        </authorList>
    </citation>
    <scope>NUCLEOTIDE SEQUENCE</scope>
    <source>
        <strain evidence="8">CCM 8711</strain>
    </source>
</reference>
<dbReference type="Gene3D" id="2.40.170.20">
    <property type="entry name" value="TonB-dependent receptor, beta-barrel domain"/>
    <property type="match status" value="1"/>
</dbReference>
<dbReference type="Proteomes" id="UP000662074">
    <property type="component" value="Unassembled WGS sequence"/>
</dbReference>
<dbReference type="EMBL" id="BMDO01000001">
    <property type="protein sequence ID" value="GGI49401.1"/>
    <property type="molecule type" value="Genomic_DNA"/>
</dbReference>
<evidence type="ECO:0000256" key="1">
    <source>
        <dbReference type="ARBA" id="ARBA00004442"/>
    </source>
</evidence>
<feature type="domain" description="TonB-dependent receptor-like beta-barrel" evidence="6">
    <location>
        <begin position="495"/>
        <end position="877"/>
    </location>
</feature>
<keyword evidence="4" id="KW-0798">TonB box</keyword>
<dbReference type="RefSeq" id="WP_377170387.1">
    <property type="nucleotide sequence ID" value="NZ_CBCSDW010000007.1"/>
</dbReference>
<keyword evidence="2 4" id="KW-0472">Membrane</keyword>
<reference evidence="8" key="2">
    <citation type="submission" date="2020-09" db="EMBL/GenBank/DDBJ databases">
        <authorList>
            <person name="Sun Q."/>
            <person name="Sedlacek I."/>
        </authorList>
    </citation>
    <scope>NUCLEOTIDE SEQUENCE</scope>
    <source>
        <strain evidence="8">CCM 8711</strain>
    </source>
</reference>
<dbReference type="InterPro" id="IPR012910">
    <property type="entry name" value="Plug_dom"/>
</dbReference>
<keyword evidence="8" id="KW-0675">Receptor</keyword>
<comment type="caution">
    <text evidence="8">The sequence shown here is derived from an EMBL/GenBank/DDBJ whole genome shotgun (WGS) entry which is preliminary data.</text>
</comment>
<dbReference type="InterPro" id="IPR036942">
    <property type="entry name" value="Beta-barrel_TonB_sf"/>
</dbReference>
<organism evidence="8 9">
    <name type="scientific">Mucilaginibacter galii</name>
    <dbReference type="NCBI Taxonomy" id="2005073"/>
    <lineage>
        <taxon>Bacteria</taxon>
        <taxon>Pseudomonadati</taxon>
        <taxon>Bacteroidota</taxon>
        <taxon>Sphingobacteriia</taxon>
        <taxon>Sphingobacteriales</taxon>
        <taxon>Sphingobacteriaceae</taxon>
        <taxon>Mucilaginibacter</taxon>
    </lineage>
</organism>
<dbReference type="AlphaFoldDB" id="A0A917MZU7"/>
<name>A0A917MZU7_9SPHI</name>
<dbReference type="Gene3D" id="2.60.40.1120">
    <property type="entry name" value="Carboxypeptidase-like, regulatory domain"/>
    <property type="match status" value="1"/>
</dbReference>
<evidence type="ECO:0000313" key="8">
    <source>
        <dbReference type="EMBL" id="GGI49401.1"/>
    </source>
</evidence>
<evidence type="ECO:0000259" key="6">
    <source>
        <dbReference type="Pfam" id="PF00593"/>
    </source>
</evidence>
<gene>
    <name evidence="8" type="ORF">GCM10011425_06130</name>
</gene>
<dbReference type="SUPFAM" id="SSF56935">
    <property type="entry name" value="Porins"/>
    <property type="match status" value="1"/>
</dbReference>
<keyword evidence="3" id="KW-0998">Cell outer membrane</keyword>
<sequence>MKKLATSLFSLTLSLILIASYSVVFAQGTGKVTGKVTDKKTGEALIGATVLLQGISKGAATNVNGEYALTGIPAGTYEILVKYVGYQNKLISEVQVTNNAATSLNIILDEANTQQLQAVTVRATFKQESTNSLYAQQKNSSRISDGISADAIRRSPDRNTAEVLKRVSGASIQDNKFVVVRGLGDRYNVTTLNNSVMPSTEPDRKAFSFDVIPSTLVDNIVISKTATPDLPGDFAGGNVQVTTKDFPDTKVVTLQVGISGNTQTTFKDFKQGSVQKLDFLGGFSNGSRQLPATWQRLNYVDYLSATAAQQVAVTQRFQNSFGAKHQFKGYPGQNLQLTLGNTKIFKNDSKLGYVASLTYANNIERLKRDRNEFSFNEDAQPTFYYNDNVYNFTNTIGGIFNVSYSHKNSKYSLKNTYNNTFTNSYTERTGAFVEGGPVTLIQGSQTAPERGGIISSVLEGQHFLPASKINIDYNVSYGNSYRKQPDQRVLETFKQPGSNSFTVNLSNFNQAAIQNAGRIYTDLTEDIYGGKFNVSIPYTLFKQPSKLKAGYLGYYRDRDYTATVLGYAIAGGANGRNIPLTNGITADNIFSNSNLSQQGIALFTLPGYNISYKGTVSQNAGYLMTDSKLSDDLRVILGARVERYEQKINQPGSKLPEQKYLNTDILPSLNLTYALSKTSNLRLAGSQTVARPELRELANFQAYNFVYDYNITGNSNLERTKITNADIRYELFPSAGQIFSVSAFYKHFVNAIEQTNQGNQTFSYANAPNAYDFGAELEFRRKLDFMGSQALLKNMTFYANASYIRSEVNVQDGAPTRPLQGQSPYLINGGFLYVAPNNGLSVNLLYNKIGPRLNFVGLLGARDIYEKSRDVVDFQIGKRMMKNRGELKLNVSDIFAQPVRLYVNYGNTKRSYDQSTDKIFQATKPGRNISLQYVYNF</sequence>
<feature type="chain" id="PRO_5037018773" evidence="5">
    <location>
        <begin position="27"/>
        <end position="937"/>
    </location>
</feature>
<evidence type="ECO:0000313" key="9">
    <source>
        <dbReference type="Proteomes" id="UP000662074"/>
    </source>
</evidence>
<evidence type="ECO:0000256" key="5">
    <source>
        <dbReference type="SAM" id="SignalP"/>
    </source>
</evidence>
<dbReference type="SUPFAM" id="SSF49464">
    <property type="entry name" value="Carboxypeptidase regulatory domain-like"/>
    <property type="match status" value="1"/>
</dbReference>
<dbReference type="InterPro" id="IPR037066">
    <property type="entry name" value="Plug_dom_sf"/>
</dbReference>
<evidence type="ECO:0000256" key="2">
    <source>
        <dbReference type="ARBA" id="ARBA00023136"/>
    </source>
</evidence>
<dbReference type="InterPro" id="IPR000531">
    <property type="entry name" value="Beta-barrel_TonB"/>
</dbReference>
<keyword evidence="5" id="KW-0732">Signal</keyword>
<protein>
    <submittedName>
        <fullName evidence="8">TonB-dependent receptor</fullName>
    </submittedName>
</protein>
<dbReference type="Pfam" id="PF07715">
    <property type="entry name" value="Plug"/>
    <property type="match status" value="1"/>
</dbReference>
<proteinExistence type="inferred from homology"/>
<dbReference type="PANTHER" id="PTHR40980:SF4">
    <property type="entry name" value="TONB-DEPENDENT RECEPTOR-LIKE BETA-BARREL DOMAIN-CONTAINING PROTEIN"/>
    <property type="match status" value="1"/>
</dbReference>
<dbReference type="PANTHER" id="PTHR40980">
    <property type="entry name" value="PLUG DOMAIN-CONTAINING PROTEIN"/>
    <property type="match status" value="1"/>
</dbReference>